<dbReference type="InterPro" id="IPR001810">
    <property type="entry name" value="F-box_dom"/>
</dbReference>
<reference evidence="2" key="2">
    <citation type="submission" date="2021-12" db="EMBL/GenBank/DDBJ databases">
        <title>Resequencing data analysis of finger millet.</title>
        <authorList>
            <person name="Hatakeyama M."/>
            <person name="Aluri S."/>
            <person name="Balachadran M.T."/>
            <person name="Sivarajan S.R."/>
            <person name="Poveda L."/>
            <person name="Shimizu-Inatsugi R."/>
            <person name="Schlapbach R."/>
            <person name="Sreeman S.M."/>
            <person name="Shimizu K.K."/>
        </authorList>
    </citation>
    <scope>NUCLEOTIDE SEQUENCE</scope>
</reference>
<dbReference type="Proteomes" id="UP001054889">
    <property type="component" value="Unassembled WGS sequence"/>
</dbReference>
<evidence type="ECO:0000259" key="1">
    <source>
        <dbReference type="PROSITE" id="PS50181"/>
    </source>
</evidence>
<dbReference type="AlphaFoldDB" id="A0AAV5BPU8"/>
<keyword evidence="3" id="KW-1185">Reference proteome</keyword>
<name>A0AAV5BPU8_ELECO</name>
<proteinExistence type="predicted"/>
<feature type="domain" description="F-box" evidence="1">
    <location>
        <begin position="7"/>
        <end position="43"/>
    </location>
</feature>
<comment type="caution">
    <text evidence="2">The sequence shown here is derived from an EMBL/GenBank/DDBJ whole genome shotgun (WGS) entry which is preliminary data.</text>
</comment>
<sequence>MQKDNQDDNISKLPNDILLAILDQLDVRDAARTSVLSKRWSQLPAMLSRLVIDVKNFRSNGAFKPSMDALIWVQPEDPKRLASMFHKLRVVNLIGVPEGCDLTWTMFILDAAPSLKELYITFWNHVCEMELDKERRRFNSCREKNVKWEAYNVEHHSLSTLTIFNFQPEDYFVRHIRRVMEVAVNLDDIYLYKRPACGWCRDKYTPRPSRYPSTKKQRCSLRNKMA</sequence>
<dbReference type="InterPro" id="IPR044997">
    <property type="entry name" value="F-box_plant"/>
</dbReference>
<organism evidence="2 3">
    <name type="scientific">Eleusine coracana subsp. coracana</name>
    <dbReference type="NCBI Taxonomy" id="191504"/>
    <lineage>
        <taxon>Eukaryota</taxon>
        <taxon>Viridiplantae</taxon>
        <taxon>Streptophyta</taxon>
        <taxon>Embryophyta</taxon>
        <taxon>Tracheophyta</taxon>
        <taxon>Spermatophyta</taxon>
        <taxon>Magnoliopsida</taxon>
        <taxon>Liliopsida</taxon>
        <taxon>Poales</taxon>
        <taxon>Poaceae</taxon>
        <taxon>PACMAD clade</taxon>
        <taxon>Chloridoideae</taxon>
        <taxon>Cynodonteae</taxon>
        <taxon>Eleusininae</taxon>
        <taxon>Eleusine</taxon>
    </lineage>
</organism>
<evidence type="ECO:0000313" key="3">
    <source>
        <dbReference type="Proteomes" id="UP001054889"/>
    </source>
</evidence>
<evidence type="ECO:0000313" key="2">
    <source>
        <dbReference type="EMBL" id="GJM87477.1"/>
    </source>
</evidence>
<protein>
    <recommendedName>
        <fullName evidence="1">F-box domain-containing protein</fullName>
    </recommendedName>
</protein>
<dbReference type="EMBL" id="BQKI01000001">
    <property type="protein sequence ID" value="GJM87477.1"/>
    <property type="molecule type" value="Genomic_DNA"/>
</dbReference>
<dbReference type="PANTHER" id="PTHR32153">
    <property type="entry name" value="OJ000223_09.16 PROTEIN"/>
    <property type="match status" value="1"/>
</dbReference>
<dbReference type="PROSITE" id="PS50181">
    <property type="entry name" value="FBOX"/>
    <property type="match status" value="1"/>
</dbReference>
<dbReference type="Gene3D" id="1.20.1280.50">
    <property type="match status" value="1"/>
</dbReference>
<dbReference type="SUPFAM" id="SSF81383">
    <property type="entry name" value="F-box domain"/>
    <property type="match status" value="1"/>
</dbReference>
<gene>
    <name evidence="2" type="primary">ga03437</name>
    <name evidence="2" type="ORF">PR202_ga03437</name>
</gene>
<accession>A0AAV5BPU8</accession>
<reference evidence="2" key="1">
    <citation type="journal article" date="2018" name="DNA Res.">
        <title>Multiple hybrid de novo genome assembly of finger millet, an orphan allotetraploid crop.</title>
        <authorList>
            <person name="Hatakeyama M."/>
            <person name="Aluri S."/>
            <person name="Balachadran M.T."/>
            <person name="Sivarajan S.R."/>
            <person name="Patrignani A."/>
            <person name="Gruter S."/>
            <person name="Poveda L."/>
            <person name="Shimizu-Inatsugi R."/>
            <person name="Baeten J."/>
            <person name="Francoijs K.J."/>
            <person name="Nataraja K.N."/>
            <person name="Reddy Y.A.N."/>
            <person name="Phadnis S."/>
            <person name="Ravikumar R.L."/>
            <person name="Schlapbach R."/>
            <person name="Sreeman S.M."/>
            <person name="Shimizu K.K."/>
        </authorList>
    </citation>
    <scope>NUCLEOTIDE SEQUENCE</scope>
</reference>
<dbReference type="InterPro" id="IPR036047">
    <property type="entry name" value="F-box-like_dom_sf"/>
</dbReference>
<dbReference type="Pfam" id="PF00646">
    <property type="entry name" value="F-box"/>
    <property type="match status" value="1"/>
</dbReference>